<evidence type="ECO:0000313" key="3">
    <source>
        <dbReference type="EMBL" id="MBB4134916.1"/>
    </source>
</evidence>
<evidence type="ECO:0000256" key="2">
    <source>
        <dbReference type="ARBA" id="ARBA00022679"/>
    </source>
</evidence>
<dbReference type="SUPFAM" id="SSF89796">
    <property type="entry name" value="CoA-transferase family III (CaiB/BaiF)"/>
    <property type="match status" value="1"/>
</dbReference>
<proteinExistence type="inferred from homology"/>
<gene>
    <name evidence="3" type="ORF">BKA16_001468</name>
</gene>
<organism evidence="3 4">
    <name type="scientific">Gordonia humi</name>
    <dbReference type="NCBI Taxonomy" id="686429"/>
    <lineage>
        <taxon>Bacteria</taxon>
        <taxon>Bacillati</taxon>
        <taxon>Actinomycetota</taxon>
        <taxon>Actinomycetes</taxon>
        <taxon>Mycobacteriales</taxon>
        <taxon>Gordoniaceae</taxon>
        <taxon>Gordonia</taxon>
    </lineage>
</organism>
<dbReference type="AlphaFoldDB" id="A0A840EYR3"/>
<dbReference type="PANTHER" id="PTHR48228:SF6">
    <property type="entry name" value="L-CARNITINE COA-TRANSFERASE"/>
    <property type="match status" value="1"/>
</dbReference>
<dbReference type="Gene3D" id="3.30.1540.10">
    <property type="entry name" value="formyl-coa transferase, domain 3"/>
    <property type="match status" value="1"/>
</dbReference>
<dbReference type="InterPro" id="IPR050509">
    <property type="entry name" value="CoA-transferase_III"/>
</dbReference>
<evidence type="ECO:0000313" key="4">
    <source>
        <dbReference type="Proteomes" id="UP000551501"/>
    </source>
</evidence>
<dbReference type="Pfam" id="PF02515">
    <property type="entry name" value="CoA_transf_3"/>
    <property type="match status" value="1"/>
</dbReference>
<protein>
    <submittedName>
        <fullName evidence="3">Crotonobetainyl-CoA:carnitine CoA-transferase CaiB-like acyl-CoA transferase</fullName>
    </submittedName>
</protein>
<dbReference type="InterPro" id="IPR044855">
    <property type="entry name" value="CoA-Trfase_III_dom3_sf"/>
</dbReference>
<dbReference type="InterPro" id="IPR003673">
    <property type="entry name" value="CoA-Trfase_fam_III"/>
</dbReference>
<accession>A0A840EYR3</accession>
<dbReference type="RefSeq" id="WP_183370025.1">
    <property type="nucleotide sequence ID" value="NZ_BAABHL010000037.1"/>
</dbReference>
<sequence>MSPLSDLRVVELGHALAAPFAGSLLGDFGADIIKIEQPEVGDSLRRMGPHLEHSSVWWSVTGRNKRSICIDFKDPDGLAVVHRLIAEADILVENFRPGVLDRSGLGWEELHALNPGLIYLSISGYGHQGPNSSRPGFGKIAEAFSGATHLTGAADATPVHPGYSLGDATTGLMGAYGVMVAVHARETTGQGQHIDLALYESLMRMIEWQVPLRELQGWEVSRTGNQFPFEDAFLTDICRTRDGHNIVISAATSKSLDAVRSLLLTDGVITDPGASPQEMAPALRDWVAARSQTEAMERLREFDVVVGPVHTSTDIVADPHIAARENLVTVADATGTQIPMPNVIPRLADTPGEVRWAGAPLGHQTDEVLRDAAGLSADEIADLRRRRIVS</sequence>
<comment type="caution">
    <text evidence="3">The sequence shown here is derived from an EMBL/GenBank/DDBJ whole genome shotgun (WGS) entry which is preliminary data.</text>
</comment>
<comment type="similarity">
    <text evidence="1">Belongs to the CoA-transferase III family.</text>
</comment>
<keyword evidence="2 3" id="KW-0808">Transferase</keyword>
<dbReference type="InterPro" id="IPR023606">
    <property type="entry name" value="CoA-Trfase_III_dom_1_sf"/>
</dbReference>
<dbReference type="PANTHER" id="PTHR48228">
    <property type="entry name" value="SUCCINYL-COA--D-CITRAMALATE COA-TRANSFERASE"/>
    <property type="match status" value="1"/>
</dbReference>
<evidence type="ECO:0000256" key="1">
    <source>
        <dbReference type="ARBA" id="ARBA00008383"/>
    </source>
</evidence>
<keyword evidence="4" id="KW-1185">Reference proteome</keyword>
<dbReference type="Proteomes" id="UP000551501">
    <property type="component" value="Unassembled WGS sequence"/>
</dbReference>
<reference evidence="3 4" key="1">
    <citation type="submission" date="2020-08" db="EMBL/GenBank/DDBJ databases">
        <title>Sequencing the genomes of 1000 actinobacteria strains.</title>
        <authorList>
            <person name="Klenk H.-P."/>
        </authorList>
    </citation>
    <scope>NUCLEOTIDE SEQUENCE [LARGE SCALE GENOMIC DNA]</scope>
    <source>
        <strain evidence="3 4">DSM 45298</strain>
    </source>
</reference>
<name>A0A840EYR3_9ACTN</name>
<dbReference type="Gene3D" id="3.40.50.10540">
    <property type="entry name" value="Crotonobetainyl-coa:carnitine coa-transferase, domain 1"/>
    <property type="match status" value="1"/>
</dbReference>
<dbReference type="GO" id="GO:0016740">
    <property type="term" value="F:transferase activity"/>
    <property type="evidence" value="ECO:0007669"/>
    <property type="project" value="UniProtKB-KW"/>
</dbReference>
<dbReference type="EMBL" id="JACIFP010000001">
    <property type="protein sequence ID" value="MBB4134916.1"/>
    <property type="molecule type" value="Genomic_DNA"/>
</dbReference>